<proteinExistence type="predicted"/>
<keyword evidence="2" id="KW-1185">Reference proteome</keyword>
<evidence type="ECO:0000313" key="2">
    <source>
        <dbReference type="Proteomes" id="UP000619293"/>
    </source>
</evidence>
<sequence>MDGSVSARLARRIERDFGEAAHTALAVLATRDAPPDPAEDEAVTATAVLAAAGDLEALAVAVAADGRTSDRLLDLHLGPQELFTATLPGRWQLIPPDKQAAMERQLAREVTPGHRAHGFAAVAHAWCASCDDTFYVLDTDPLRYVVVHLAYSPITETLPWPISWELTPPFAKAFAEFYHY</sequence>
<organism evidence="1 2">
    <name type="scientific">Catellatospora chokoriensis</name>
    <dbReference type="NCBI Taxonomy" id="310353"/>
    <lineage>
        <taxon>Bacteria</taxon>
        <taxon>Bacillati</taxon>
        <taxon>Actinomycetota</taxon>
        <taxon>Actinomycetes</taxon>
        <taxon>Micromonosporales</taxon>
        <taxon>Micromonosporaceae</taxon>
        <taxon>Catellatospora</taxon>
    </lineage>
</organism>
<accession>A0A8J3K1A4</accession>
<protein>
    <submittedName>
        <fullName evidence="1">Uncharacterized protein</fullName>
    </submittedName>
</protein>
<dbReference type="AlphaFoldDB" id="A0A8J3K1A4"/>
<comment type="caution">
    <text evidence="1">The sequence shown here is derived from an EMBL/GenBank/DDBJ whole genome shotgun (WGS) entry which is preliminary data.</text>
</comment>
<evidence type="ECO:0000313" key="1">
    <source>
        <dbReference type="EMBL" id="GIF88875.1"/>
    </source>
</evidence>
<name>A0A8J3K1A4_9ACTN</name>
<dbReference type="RefSeq" id="WP_191838212.1">
    <property type="nucleotide sequence ID" value="NZ_BAAALB010000003.1"/>
</dbReference>
<dbReference type="Proteomes" id="UP000619293">
    <property type="component" value="Unassembled WGS sequence"/>
</dbReference>
<gene>
    <name evidence="1" type="ORF">Cch02nite_23190</name>
</gene>
<reference evidence="1 2" key="1">
    <citation type="submission" date="2021-01" db="EMBL/GenBank/DDBJ databases">
        <title>Whole genome shotgun sequence of Catellatospora chokoriensis NBRC 107358.</title>
        <authorList>
            <person name="Komaki H."/>
            <person name="Tamura T."/>
        </authorList>
    </citation>
    <scope>NUCLEOTIDE SEQUENCE [LARGE SCALE GENOMIC DNA]</scope>
    <source>
        <strain evidence="1 2">NBRC 107358</strain>
    </source>
</reference>
<dbReference type="EMBL" id="BONG01000011">
    <property type="protein sequence ID" value="GIF88875.1"/>
    <property type="molecule type" value="Genomic_DNA"/>
</dbReference>